<dbReference type="GO" id="GO:0005829">
    <property type="term" value="C:cytosol"/>
    <property type="evidence" value="ECO:0007669"/>
    <property type="project" value="TreeGrafter"/>
</dbReference>
<evidence type="ECO:0000259" key="5">
    <source>
        <dbReference type="Pfam" id="PF08125"/>
    </source>
</evidence>
<dbReference type="HOGENOM" id="CLU_036089_2_0_9"/>
<dbReference type="PATRIC" id="fig|1218492.5.peg.165"/>
<dbReference type="Proteomes" id="UP000033558">
    <property type="component" value="Unassembled WGS sequence"/>
</dbReference>
<dbReference type="Pfam" id="PF01232">
    <property type="entry name" value="Mannitol_dh"/>
    <property type="match status" value="1"/>
</dbReference>
<name>A0A0F4LYI2_9LACO</name>
<dbReference type="InterPro" id="IPR036291">
    <property type="entry name" value="NAD(P)-bd_dom_sf"/>
</dbReference>
<dbReference type="Pfam" id="PF08125">
    <property type="entry name" value="Mannitol_dh_C"/>
    <property type="match status" value="1"/>
</dbReference>
<dbReference type="STRING" id="1218492.JG30_00540"/>
<dbReference type="InterPro" id="IPR008927">
    <property type="entry name" value="6-PGluconate_DH-like_C_sf"/>
</dbReference>
<dbReference type="InterPro" id="IPR013328">
    <property type="entry name" value="6PGD_dom2"/>
</dbReference>
<proteinExistence type="predicted"/>
<reference evidence="6 7" key="1">
    <citation type="submission" date="2015-01" db="EMBL/GenBank/DDBJ databases">
        <title>Comparative genomics of the lactic acid bacteria isolated from the honey bee gut.</title>
        <authorList>
            <person name="Ellegaard K.M."/>
            <person name="Tamarit D."/>
            <person name="Javelind E."/>
            <person name="Olofsson T."/>
            <person name="Andersson S.G."/>
            <person name="Vasquez A."/>
        </authorList>
    </citation>
    <scope>NUCLEOTIDE SEQUENCE [LARGE SCALE GENOMIC DNA]</scope>
    <source>
        <strain evidence="6 7">Bin4</strain>
    </source>
</reference>
<dbReference type="InterPro" id="IPR000669">
    <property type="entry name" value="Mannitol_DH"/>
</dbReference>
<dbReference type="Gene3D" id="1.10.1040.10">
    <property type="entry name" value="N-(1-d-carboxylethyl)-l-norvaline Dehydrogenase, domain 2"/>
    <property type="match status" value="1"/>
</dbReference>
<sequence length="395" mass="44468">MKAVHFGAGNIGRGFIGQILSQNGFDITFLDNNRAIIDQINTNNGYPIQYLDRQKSTFWVKNVSAIDSGQYPRSSLEALVAADLITTSVGVNNLKKIAPLLKEALVYRAQKQKSVNILANENMINASTYLKKCVYQAASLEEQSLLRQYATFVNTAIDRQALSFHHNDQIIAAVEPYYEWVIDSSIVQPGVPLPQNNVVLVDNIQPYIERKLYIVNASHAALAYVGYLLGYSTIQQAMHNPQIDQLVQSFITTNLQYFVQQYQQSLPQLQQFAAQTMQRNQNPQLTDPVTRVGRAPIRKLQKNDRLVGPFLRTQQLQLPNPGGQRIIASAYLYNNPDDPEAVLLQKKIVAQGYQATIQEVSQLSATAAHQIALLCQRYYQDPQQILDLREVNNDC</sequence>
<dbReference type="RefSeq" id="WP_046315161.1">
    <property type="nucleotide sequence ID" value="NZ_JBHSZT010000003.1"/>
</dbReference>
<keyword evidence="7" id="KW-1185">Reference proteome</keyword>
<accession>A0A0F4LYI2</accession>
<dbReference type="PANTHER" id="PTHR30524">
    <property type="entry name" value="MANNITOL-1-PHOSPHATE 5-DEHYDROGENASE"/>
    <property type="match status" value="1"/>
</dbReference>
<dbReference type="GO" id="GO:0008926">
    <property type="term" value="F:mannitol-1-phosphate 5-dehydrogenase activity"/>
    <property type="evidence" value="ECO:0007669"/>
    <property type="project" value="UniProtKB-EC"/>
</dbReference>
<dbReference type="Gene3D" id="3.40.50.720">
    <property type="entry name" value="NAD(P)-binding Rossmann-like Domain"/>
    <property type="match status" value="1"/>
</dbReference>
<dbReference type="InterPro" id="IPR013131">
    <property type="entry name" value="Mannitol_DH_N"/>
</dbReference>
<gene>
    <name evidence="6" type="ORF">JG30_00540</name>
</gene>
<keyword evidence="2" id="KW-0520">NAD</keyword>
<evidence type="ECO:0000313" key="7">
    <source>
        <dbReference type="Proteomes" id="UP000033558"/>
    </source>
</evidence>
<dbReference type="AlphaFoldDB" id="A0A0F4LYI2"/>
<evidence type="ECO:0000256" key="2">
    <source>
        <dbReference type="ARBA" id="ARBA00023027"/>
    </source>
</evidence>
<dbReference type="EMBL" id="JXJQ01000001">
    <property type="protein sequence ID" value="KJY63374.1"/>
    <property type="molecule type" value="Genomic_DNA"/>
</dbReference>
<evidence type="ECO:0000259" key="4">
    <source>
        <dbReference type="Pfam" id="PF01232"/>
    </source>
</evidence>
<evidence type="ECO:0000256" key="3">
    <source>
        <dbReference type="ARBA" id="ARBA00048615"/>
    </source>
</evidence>
<keyword evidence="1" id="KW-0560">Oxidoreductase</keyword>
<evidence type="ECO:0000313" key="6">
    <source>
        <dbReference type="EMBL" id="KJY63374.1"/>
    </source>
</evidence>
<feature type="domain" description="Mannitol dehydrogenase N-terminal" evidence="4">
    <location>
        <begin position="1"/>
        <end position="185"/>
    </location>
</feature>
<dbReference type="GO" id="GO:0019592">
    <property type="term" value="P:mannitol catabolic process"/>
    <property type="evidence" value="ECO:0007669"/>
    <property type="project" value="TreeGrafter"/>
</dbReference>
<evidence type="ECO:0000256" key="1">
    <source>
        <dbReference type="ARBA" id="ARBA00023002"/>
    </source>
</evidence>
<dbReference type="PANTHER" id="PTHR30524:SF0">
    <property type="entry name" value="ALTRONATE OXIDOREDUCTASE-RELATED"/>
    <property type="match status" value="1"/>
</dbReference>
<dbReference type="InterPro" id="IPR013118">
    <property type="entry name" value="Mannitol_DH_C"/>
</dbReference>
<comment type="caution">
    <text evidence="6">The sequence shown here is derived from an EMBL/GenBank/DDBJ whole genome shotgun (WGS) entry which is preliminary data.</text>
</comment>
<dbReference type="SUPFAM" id="SSF48179">
    <property type="entry name" value="6-phosphogluconate dehydrogenase C-terminal domain-like"/>
    <property type="match status" value="1"/>
</dbReference>
<feature type="domain" description="Mannitol dehydrogenase C-terminal" evidence="5">
    <location>
        <begin position="203"/>
        <end position="347"/>
    </location>
</feature>
<organism evidence="6 7">
    <name type="scientific">Bombilactobacillus mellifer</name>
    <dbReference type="NCBI Taxonomy" id="1218492"/>
    <lineage>
        <taxon>Bacteria</taxon>
        <taxon>Bacillati</taxon>
        <taxon>Bacillota</taxon>
        <taxon>Bacilli</taxon>
        <taxon>Lactobacillales</taxon>
        <taxon>Lactobacillaceae</taxon>
        <taxon>Bombilactobacillus</taxon>
    </lineage>
</organism>
<dbReference type="SUPFAM" id="SSF51735">
    <property type="entry name" value="NAD(P)-binding Rossmann-fold domains"/>
    <property type="match status" value="1"/>
</dbReference>
<dbReference type="PRINTS" id="PR00084">
    <property type="entry name" value="MTLDHDRGNASE"/>
</dbReference>
<comment type="catalytic activity">
    <reaction evidence="3">
        <text>D-mannitol 1-phosphate + NAD(+) = beta-D-fructose 6-phosphate + NADH + H(+)</text>
        <dbReference type="Rhea" id="RHEA:19661"/>
        <dbReference type="ChEBI" id="CHEBI:15378"/>
        <dbReference type="ChEBI" id="CHEBI:57540"/>
        <dbReference type="ChEBI" id="CHEBI:57634"/>
        <dbReference type="ChEBI" id="CHEBI:57945"/>
        <dbReference type="ChEBI" id="CHEBI:61381"/>
        <dbReference type="EC" id="1.1.1.17"/>
    </reaction>
</comment>
<protein>
    <submittedName>
        <fullName evidence="6">Mannitol-1-phosphate 5-dehydrogenase</fullName>
    </submittedName>
</protein>